<feature type="compositionally biased region" description="Polar residues" evidence="1">
    <location>
        <begin position="192"/>
        <end position="205"/>
    </location>
</feature>
<dbReference type="Proteomes" id="UP000201728">
    <property type="component" value="Chromosome"/>
</dbReference>
<keyword evidence="3" id="KW-1185">Reference proteome</keyword>
<reference evidence="3" key="1">
    <citation type="submission" date="2016-07" db="EMBL/GenBank/DDBJ databases">
        <authorList>
            <person name="Florea S."/>
            <person name="Webb J.S."/>
            <person name="Jaromczyk J."/>
            <person name="Schardl C.L."/>
        </authorList>
    </citation>
    <scope>NUCLEOTIDE SEQUENCE [LARGE SCALE GENOMIC DNA]</scope>
    <source>
        <strain evidence="3">CDC-D5610</strain>
    </source>
</reference>
<gene>
    <name evidence="2" type="ORF">clem_03190</name>
</gene>
<organism evidence="2 3">
    <name type="scientific">Legionella clemsonensis</name>
    <dbReference type="NCBI Taxonomy" id="1867846"/>
    <lineage>
        <taxon>Bacteria</taxon>
        <taxon>Pseudomonadati</taxon>
        <taxon>Pseudomonadota</taxon>
        <taxon>Gammaproteobacteria</taxon>
        <taxon>Legionellales</taxon>
        <taxon>Legionellaceae</taxon>
        <taxon>Legionella</taxon>
    </lineage>
</organism>
<protein>
    <submittedName>
        <fullName evidence="2">Uncharacterized protein</fullName>
    </submittedName>
</protein>
<dbReference type="RefSeq" id="WP_094090279.1">
    <property type="nucleotide sequence ID" value="NZ_CP016397.1"/>
</dbReference>
<feature type="region of interest" description="Disordered" evidence="1">
    <location>
        <begin position="192"/>
        <end position="211"/>
    </location>
</feature>
<dbReference type="AlphaFoldDB" id="A0A222P046"/>
<accession>A0A222P046</accession>
<evidence type="ECO:0000313" key="2">
    <source>
        <dbReference type="EMBL" id="ASQ45196.1"/>
    </source>
</evidence>
<evidence type="ECO:0000313" key="3">
    <source>
        <dbReference type="Proteomes" id="UP000201728"/>
    </source>
</evidence>
<name>A0A222P046_9GAMM</name>
<dbReference type="OrthoDB" id="9985725at2"/>
<dbReference type="EMBL" id="CP016397">
    <property type="protein sequence ID" value="ASQ45196.1"/>
    <property type="molecule type" value="Genomic_DNA"/>
</dbReference>
<proteinExistence type="predicted"/>
<dbReference type="KEGG" id="lcd:clem_03190"/>
<evidence type="ECO:0000256" key="1">
    <source>
        <dbReference type="SAM" id="MobiDB-lite"/>
    </source>
</evidence>
<sequence length="211" mass="24264">METGHFQCSYRKNESQHYVTKLTFQDANQARQFTNLVAVNDRQHLFQNEKEIFLTHEAISKIMTVNFNLPKVSSLSKSSSLELVDLQKACREKAQFFTETPVKTPSISYQDIKIRQDTRGIVDYSMQLTFASQKEARAFSEAMGYKNKTKLFQHGTKVYIAKDIETDFLNKVSKKENTANFKARFKAATHSEASTMTEKQINPHSVSMKAR</sequence>